<dbReference type="OrthoDB" id="372487at2759"/>
<dbReference type="PANTHER" id="PTHR12341">
    <property type="entry name" value="5'-&gt;3' EXORIBONUCLEASE"/>
    <property type="match status" value="1"/>
</dbReference>
<dbReference type="GO" id="GO:0005634">
    <property type="term" value="C:nucleus"/>
    <property type="evidence" value="ECO:0007669"/>
    <property type="project" value="TreeGrafter"/>
</dbReference>
<accession>A0A835HK81</accession>
<dbReference type="PANTHER" id="PTHR12341:SF62">
    <property type="entry name" value="5'-3' EXORIBONUCLEASE 3-LIKE"/>
    <property type="match status" value="1"/>
</dbReference>
<evidence type="ECO:0000256" key="1">
    <source>
        <dbReference type="SAM" id="MobiDB-lite"/>
    </source>
</evidence>
<protein>
    <recommendedName>
        <fullName evidence="3">Xrn1 N-terminal domain-containing protein</fullName>
    </recommendedName>
</protein>
<name>A0A835HK81_9MAGN</name>
<organism evidence="4 5">
    <name type="scientific">Coptis chinensis</name>
    <dbReference type="NCBI Taxonomy" id="261450"/>
    <lineage>
        <taxon>Eukaryota</taxon>
        <taxon>Viridiplantae</taxon>
        <taxon>Streptophyta</taxon>
        <taxon>Embryophyta</taxon>
        <taxon>Tracheophyta</taxon>
        <taxon>Spermatophyta</taxon>
        <taxon>Magnoliopsida</taxon>
        <taxon>Ranunculales</taxon>
        <taxon>Ranunculaceae</taxon>
        <taxon>Coptidoideae</taxon>
        <taxon>Coptis</taxon>
    </lineage>
</organism>
<evidence type="ECO:0000313" key="4">
    <source>
        <dbReference type="EMBL" id="KAF9598393.1"/>
    </source>
</evidence>
<dbReference type="EMBL" id="JADFTS010000007">
    <property type="protein sequence ID" value="KAF9598393.1"/>
    <property type="molecule type" value="Genomic_DNA"/>
</dbReference>
<dbReference type="Proteomes" id="UP000631114">
    <property type="component" value="Unassembled WGS sequence"/>
</dbReference>
<feature type="domain" description="Xrn1 N-terminal" evidence="3">
    <location>
        <begin position="8"/>
        <end position="41"/>
    </location>
</feature>
<gene>
    <name evidence="4" type="ORF">IFM89_027469</name>
</gene>
<keyword evidence="2" id="KW-0812">Transmembrane</keyword>
<keyword evidence="2" id="KW-0472">Membrane</keyword>
<evidence type="ECO:0000256" key="2">
    <source>
        <dbReference type="SAM" id="Phobius"/>
    </source>
</evidence>
<feature type="domain" description="Xrn1 N-terminal" evidence="3">
    <location>
        <begin position="74"/>
        <end position="99"/>
    </location>
</feature>
<dbReference type="Pfam" id="PF03159">
    <property type="entry name" value="XRN_N"/>
    <property type="match status" value="2"/>
</dbReference>
<sequence>MFFMCMQEPPTTFDEVFQNIFEYIDWLFKLVRPRKLLFLAIAMLSIWRLIQLANIILFHIVMVFIFSCRWSSSKGKMNQQRSRRFRTAKDAEIAEAEEEAA</sequence>
<keyword evidence="2" id="KW-1133">Transmembrane helix</keyword>
<dbReference type="AlphaFoldDB" id="A0A835HK81"/>
<dbReference type="GO" id="GO:0000956">
    <property type="term" value="P:nuclear-transcribed mRNA catabolic process"/>
    <property type="evidence" value="ECO:0007669"/>
    <property type="project" value="TreeGrafter"/>
</dbReference>
<dbReference type="GO" id="GO:0004534">
    <property type="term" value="F:5'-3' RNA exonuclease activity"/>
    <property type="evidence" value="ECO:0007669"/>
    <property type="project" value="TreeGrafter"/>
</dbReference>
<keyword evidence="5" id="KW-1185">Reference proteome</keyword>
<dbReference type="InterPro" id="IPR027073">
    <property type="entry name" value="5_3_exoribonuclease"/>
</dbReference>
<comment type="caution">
    <text evidence="4">The sequence shown here is derived from an EMBL/GenBank/DDBJ whole genome shotgun (WGS) entry which is preliminary data.</text>
</comment>
<feature type="transmembrane region" description="Helical" evidence="2">
    <location>
        <begin position="36"/>
        <end position="66"/>
    </location>
</feature>
<dbReference type="Gene3D" id="3.40.50.12390">
    <property type="match status" value="1"/>
</dbReference>
<feature type="region of interest" description="Disordered" evidence="1">
    <location>
        <begin position="72"/>
        <end position="101"/>
    </location>
</feature>
<evidence type="ECO:0000259" key="3">
    <source>
        <dbReference type="Pfam" id="PF03159"/>
    </source>
</evidence>
<dbReference type="GO" id="GO:0003723">
    <property type="term" value="F:RNA binding"/>
    <property type="evidence" value="ECO:0007669"/>
    <property type="project" value="TreeGrafter"/>
</dbReference>
<proteinExistence type="predicted"/>
<dbReference type="InterPro" id="IPR004859">
    <property type="entry name" value="Xrn1_N"/>
</dbReference>
<evidence type="ECO:0000313" key="5">
    <source>
        <dbReference type="Proteomes" id="UP000631114"/>
    </source>
</evidence>
<reference evidence="4 5" key="1">
    <citation type="submission" date="2020-10" db="EMBL/GenBank/DDBJ databases">
        <title>The Coptis chinensis genome and diversification of protoberbering-type alkaloids.</title>
        <authorList>
            <person name="Wang B."/>
            <person name="Shu S."/>
            <person name="Song C."/>
            <person name="Liu Y."/>
        </authorList>
    </citation>
    <scope>NUCLEOTIDE SEQUENCE [LARGE SCALE GENOMIC DNA]</scope>
    <source>
        <strain evidence="4">HL-2020</strain>
        <tissue evidence="4">Leaf</tissue>
    </source>
</reference>